<evidence type="ECO:0000256" key="1">
    <source>
        <dbReference type="ARBA" id="ARBA00007806"/>
    </source>
</evidence>
<evidence type="ECO:0000313" key="8">
    <source>
        <dbReference type="Proteomes" id="UP000237073"/>
    </source>
</evidence>
<dbReference type="AlphaFoldDB" id="A0A2P5GIX8"/>
<dbReference type="Pfam" id="PF01055">
    <property type="entry name" value="Glyco_hydro_31_2nd"/>
    <property type="match status" value="1"/>
</dbReference>
<keyword evidence="2" id="KW-0326">Glycosidase</keyword>
<dbReference type="Gene3D" id="3.20.20.80">
    <property type="entry name" value="Glycosidases"/>
    <property type="match status" value="1"/>
</dbReference>
<dbReference type="CDD" id="cd14752">
    <property type="entry name" value="GH31_N"/>
    <property type="match status" value="1"/>
</dbReference>
<dbReference type="RefSeq" id="WP_103678449.1">
    <property type="nucleotide sequence ID" value="NZ_PQGD01000024.1"/>
</dbReference>
<evidence type="ECO:0000259" key="5">
    <source>
        <dbReference type="Pfam" id="PF21365"/>
    </source>
</evidence>
<name>A0A2P5GIX8_9ENTR</name>
<dbReference type="InterPro" id="IPR048395">
    <property type="entry name" value="Glyco_hydro_31_C"/>
</dbReference>
<proteinExistence type="inferred from homology"/>
<comment type="similarity">
    <text evidence="1 2">Belongs to the glycosyl hydrolase 31 family.</text>
</comment>
<dbReference type="InterPro" id="IPR051816">
    <property type="entry name" value="Glycosyl_Hydrolase_31"/>
</dbReference>
<dbReference type="Pfam" id="PF21365">
    <property type="entry name" value="Glyco_hydro_31_3rd"/>
    <property type="match status" value="1"/>
</dbReference>
<dbReference type="InterPro" id="IPR011013">
    <property type="entry name" value="Gal_mutarotase_sf_dom"/>
</dbReference>
<dbReference type="PANTHER" id="PTHR43863:SF2">
    <property type="entry name" value="MALTASE-GLUCOAMYLASE"/>
    <property type="match status" value="1"/>
</dbReference>
<dbReference type="InterPro" id="IPR025887">
    <property type="entry name" value="Glyco_hydro_31_N_dom"/>
</dbReference>
<evidence type="ECO:0000259" key="4">
    <source>
        <dbReference type="Pfam" id="PF13802"/>
    </source>
</evidence>
<organism evidence="7 9">
    <name type="scientific">Superficieibacter electus</name>
    <dbReference type="NCBI Taxonomy" id="2022662"/>
    <lineage>
        <taxon>Bacteria</taxon>
        <taxon>Pseudomonadati</taxon>
        <taxon>Pseudomonadota</taxon>
        <taxon>Gammaproteobacteria</taxon>
        <taxon>Enterobacterales</taxon>
        <taxon>Enterobacteriaceae</taxon>
        <taxon>Superficieibacter</taxon>
    </lineage>
</organism>
<dbReference type="InterPro" id="IPR013780">
    <property type="entry name" value="Glyco_hydro_b"/>
</dbReference>
<dbReference type="Gene3D" id="2.60.40.1760">
    <property type="entry name" value="glycosyl hydrolase (family 31)"/>
    <property type="match status" value="1"/>
</dbReference>
<gene>
    <name evidence="7" type="ORF">CHU32_22870</name>
    <name evidence="6" type="ORF">CHU33_23660</name>
</gene>
<feature type="domain" description="Glycoside hydrolase family 31 N-terminal" evidence="4">
    <location>
        <begin position="22"/>
        <end position="193"/>
    </location>
</feature>
<dbReference type="InterPro" id="IPR017853">
    <property type="entry name" value="GH"/>
</dbReference>
<dbReference type="Proteomes" id="UP000237073">
    <property type="component" value="Unassembled WGS sequence"/>
</dbReference>
<dbReference type="GO" id="GO:0030246">
    <property type="term" value="F:carbohydrate binding"/>
    <property type="evidence" value="ECO:0007669"/>
    <property type="project" value="InterPro"/>
</dbReference>
<accession>A0A2P5GIX8</accession>
<dbReference type="EMBL" id="PQGE01000028">
    <property type="protein sequence ID" value="POP41316.1"/>
    <property type="molecule type" value="Genomic_DNA"/>
</dbReference>
<dbReference type="PANTHER" id="PTHR43863">
    <property type="entry name" value="HYDROLASE, PUTATIVE (AFU_ORTHOLOGUE AFUA_1G03140)-RELATED"/>
    <property type="match status" value="1"/>
</dbReference>
<evidence type="ECO:0000259" key="3">
    <source>
        <dbReference type="Pfam" id="PF01055"/>
    </source>
</evidence>
<dbReference type="Pfam" id="PF13802">
    <property type="entry name" value="Gal_mutarotas_2"/>
    <property type="match status" value="1"/>
</dbReference>
<evidence type="ECO:0000313" key="9">
    <source>
        <dbReference type="Proteomes" id="UP000247005"/>
    </source>
</evidence>
<feature type="domain" description="Glycosyl hydrolase family 31 C-terminal" evidence="5">
    <location>
        <begin position="587"/>
        <end position="670"/>
    </location>
</feature>
<dbReference type="SUPFAM" id="SSF51011">
    <property type="entry name" value="Glycosyl hydrolase domain"/>
    <property type="match status" value="1"/>
</dbReference>
<comment type="caution">
    <text evidence="7">The sequence shown here is derived from an EMBL/GenBank/DDBJ whole genome shotgun (WGS) entry which is preliminary data.</text>
</comment>
<sequence length="680" mass="78877">MPFVKQDAHRLVWQQNDRYLWIDAWGENSLRVRSGRHLPVMRNENWALEETPAPCAPQIVYDNTQATMINGKITVIVNQKGQLAFYRHPDKCLLQEYWRQRGEIGEDESSHGQYVSALNLEAREFKPIPGGKYSLKARFEASEDEKIFGMGQYQQPNLNLKGCILELAQRNSQASVPFMISSLGYGFLWNNPAVGRVTFANNITEWEASVSEQLDYWITAGDSPAEISRAYGRATGCPPMMPDYAMGFWQCKLRYRTQQELLEVAREYKRRQLPISVIVIDFFHWPNQGDWTFDLRDWPDPEAMIAELKSMGIELMVSFWPTVECRTESYKEMRENGWLVQTERGLPINMDFLGNTTFFDATHPDARRYVWEKAKKNYYDKGVKLFWLDEAEPEYSIYDFDNYRYHAGPVLEVGNLYPRVYAQTFFDGIKAAGEDRVINLLRCAWAGSQRFGALVWSGDIHSSFRSLRNQFAAGLNMGIAGIPWWTTDIGGFHGGNIHDPRFHELLIRWFQWALFSPVMRLHGNRDPQKLPEQPYRDGIAQCPTGAPNEVWSYGEEVCAILSGYLTLRDKLKPYIKAVMTETHQYNTPVMRTMFFEYPDQRESWNITDQYCFGPDLLVAPVMYEGMRERDVWLPAGENWVDFFTGKRYEGGVTLKNYRAPLETLPVFIREKGQHASLLMQ</sequence>
<dbReference type="InterPro" id="IPR000322">
    <property type="entry name" value="Glyco_hydro_31_TIM"/>
</dbReference>
<dbReference type="EMBL" id="PQGD01000024">
    <property type="protein sequence ID" value="POP43482.1"/>
    <property type="molecule type" value="Genomic_DNA"/>
</dbReference>
<dbReference type="SUPFAM" id="SSF51445">
    <property type="entry name" value="(Trans)glycosidases"/>
    <property type="match status" value="1"/>
</dbReference>
<evidence type="ECO:0000313" key="7">
    <source>
        <dbReference type="EMBL" id="POP43482.1"/>
    </source>
</evidence>
<dbReference type="GO" id="GO:0005975">
    <property type="term" value="P:carbohydrate metabolic process"/>
    <property type="evidence" value="ECO:0007669"/>
    <property type="project" value="InterPro"/>
</dbReference>
<feature type="domain" description="Glycoside hydrolase family 31 TIM barrel" evidence="3">
    <location>
        <begin position="238"/>
        <end position="575"/>
    </location>
</feature>
<dbReference type="CDD" id="cd06591">
    <property type="entry name" value="GH31_xylosidase_XylS"/>
    <property type="match status" value="1"/>
</dbReference>
<dbReference type="SUPFAM" id="SSF74650">
    <property type="entry name" value="Galactose mutarotase-like"/>
    <property type="match status" value="1"/>
</dbReference>
<protein>
    <submittedName>
        <fullName evidence="7">Family 31 glucosidase</fullName>
    </submittedName>
</protein>
<keyword evidence="2" id="KW-0378">Hydrolase</keyword>
<evidence type="ECO:0000313" key="6">
    <source>
        <dbReference type="EMBL" id="POP41316.1"/>
    </source>
</evidence>
<evidence type="ECO:0000256" key="2">
    <source>
        <dbReference type="RuleBase" id="RU361185"/>
    </source>
</evidence>
<dbReference type="Proteomes" id="UP000247005">
    <property type="component" value="Unassembled WGS sequence"/>
</dbReference>
<keyword evidence="8" id="KW-1185">Reference proteome</keyword>
<dbReference type="Gene3D" id="2.60.40.1180">
    <property type="entry name" value="Golgi alpha-mannosidase II"/>
    <property type="match status" value="1"/>
</dbReference>
<dbReference type="GO" id="GO:0004553">
    <property type="term" value="F:hydrolase activity, hydrolyzing O-glycosyl compounds"/>
    <property type="evidence" value="ECO:0007669"/>
    <property type="project" value="InterPro"/>
</dbReference>
<dbReference type="OrthoDB" id="176168at2"/>
<reference evidence="8 9" key="1">
    <citation type="submission" date="2018-01" db="EMBL/GenBank/DDBJ databases">
        <title>Superficieibacter electus gen. nov., sp. nov., an extended-spectrum beta-lactamase possessing member of the Enterobacteriaceae family, isolated from intensive care unit surfaces.</title>
        <authorList>
            <person name="Potter R.F."/>
            <person name="D'Souza A.W."/>
        </authorList>
    </citation>
    <scope>NUCLEOTIDE SEQUENCE [LARGE SCALE GENOMIC DNA]</scope>
    <source>
        <strain evidence="7 9">BP-1</strain>
        <strain evidence="6 8">BP-2</strain>
    </source>
</reference>